<name>A0A2H1WJ94_SPOFR</name>
<accession>A0A2H1WJ94</accession>
<proteinExistence type="predicted"/>
<evidence type="ECO:0000313" key="1">
    <source>
        <dbReference type="EMBL" id="SOQ53036.1"/>
    </source>
</evidence>
<gene>
    <name evidence="1" type="ORF">SFRICE_009242</name>
</gene>
<dbReference type="EMBL" id="ODYU01008979">
    <property type="protein sequence ID" value="SOQ53036.1"/>
    <property type="molecule type" value="Genomic_DNA"/>
</dbReference>
<sequence>MPGWWSGSIPRSGKVLLGIFRLFEKISLVPRSLELCPVYGNRLTPYYMGFITQMVKCGGENHLMTSPALGEAGGSVRLLLTKNHPVPTSALRAGSPVNPLTVIIALVGITASASLAEWLQVAPGRGSRLRFPDRAKYYWAFFGFSSPECARYMAIGSPPITWDLQHKL</sequence>
<organism evidence="1">
    <name type="scientific">Spodoptera frugiperda</name>
    <name type="common">Fall armyworm</name>
    <dbReference type="NCBI Taxonomy" id="7108"/>
    <lineage>
        <taxon>Eukaryota</taxon>
        <taxon>Metazoa</taxon>
        <taxon>Ecdysozoa</taxon>
        <taxon>Arthropoda</taxon>
        <taxon>Hexapoda</taxon>
        <taxon>Insecta</taxon>
        <taxon>Pterygota</taxon>
        <taxon>Neoptera</taxon>
        <taxon>Endopterygota</taxon>
        <taxon>Lepidoptera</taxon>
        <taxon>Glossata</taxon>
        <taxon>Ditrysia</taxon>
        <taxon>Noctuoidea</taxon>
        <taxon>Noctuidae</taxon>
        <taxon>Amphipyrinae</taxon>
        <taxon>Spodoptera</taxon>
    </lineage>
</organism>
<reference evidence="1" key="1">
    <citation type="submission" date="2016-07" db="EMBL/GenBank/DDBJ databases">
        <authorList>
            <person name="Bretaudeau A."/>
        </authorList>
    </citation>
    <scope>NUCLEOTIDE SEQUENCE</scope>
    <source>
        <strain evidence="1">Rice</strain>
        <tissue evidence="1">Whole body</tissue>
    </source>
</reference>
<dbReference type="AlphaFoldDB" id="A0A2H1WJ94"/>
<protein>
    <submittedName>
        <fullName evidence="1">SFRICE_009242</fullName>
    </submittedName>
</protein>